<protein>
    <recommendedName>
        <fullName evidence="1">FAS1-like dehydratase domain-containing protein</fullName>
    </recommendedName>
</protein>
<dbReference type="SUPFAM" id="SSF54637">
    <property type="entry name" value="Thioesterase/thiol ester dehydrase-isomerase"/>
    <property type="match status" value="1"/>
</dbReference>
<dbReference type="InterPro" id="IPR029069">
    <property type="entry name" value="HotDog_dom_sf"/>
</dbReference>
<dbReference type="Pfam" id="PF13452">
    <property type="entry name" value="FAS1_DH_region"/>
    <property type="match status" value="1"/>
</dbReference>
<gene>
    <name evidence="2" type="ORF">BG61_21605</name>
</gene>
<dbReference type="STRING" id="60547.GCA_000751215_00422"/>
<proteinExistence type="predicted"/>
<feature type="domain" description="FAS1-like dehydratase" evidence="1">
    <location>
        <begin position="14"/>
        <end position="164"/>
    </location>
</feature>
<evidence type="ECO:0000259" key="1">
    <source>
        <dbReference type="Pfam" id="PF13452"/>
    </source>
</evidence>
<accession>A0A069PKP5</accession>
<dbReference type="AlphaFoldDB" id="A0A069PKP5"/>
<keyword evidence="3" id="KW-1185">Reference proteome</keyword>
<dbReference type="InterPro" id="IPR039569">
    <property type="entry name" value="FAS1-like_DH_region"/>
</dbReference>
<comment type="caution">
    <text evidence="2">The sequence shown here is derived from an EMBL/GenBank/DDBJ whole genome shotgun (WGS) entry which is preliminary data.</text>
</comment>
<organism evidence="2 3">
    <name type="scientific">Caballeronia glathei</name>
    <dbReference type="NCBI Taxonomy" id="60547"/>
    <lineage>
        <taxon>Bacteria</taxon>
        <taxon>Pseudomonadati</taxon>
        <taxon>Pseudomonadota</taxon>
        <taxon>Betaproteobacteria</taxon>
        <taxon>Burkholderiales</taxon>
        <taxon>Burkholderiaceae</taxon>
        <taxon>Caballeronia</taxon>
    </lineage>
</organism>
<dbReference type="Gene3D" id="3.10.129.10">
    <property type="entry name" value="Hotdog Thioesterase"/>
    <property type="match status" value="1"/>
</dbReference>
<dbReference type="Proteomes" id="UP000027466">
    <property type="component" value="Unassembled WGS sequence"/>
</dbReference>
<evidence type="ECO:0000313" key="2">
    <source>
        <dbReference type="EMBL" id="KDR40947.1"/>
    </source>
</evidence>
<name>A0A069PKP5_9BURK</name>
<evidence type="ECO:0000313" key="3">
    <source>
        <dbReference type="Proteomes" id="UP000027466"/>
    </source>
</evidence>
<sequence>MSNEYITGKVKAIIGAQTDWVTSTHPVEASEVRRFHHATMDDARRYWDEDWAATSRYGGLVAPPGFPVHAFRRPPASPDPLDDMNKPDYDGLSRSFSGLPAVDVELPRDLNGGYEYELYRYARVGEKVLRQARYKDIVQRDGKSGPMVFVIIEETYVNEKGEKLLKVTNTQIMR</sequence>
<dbReference type="EMBL" id="JFHC01000033">
    <property type="protein sequence ID" value="KDR40947.1"/>
    <property type="molecule type" value="Genomic_DNA"/>
</dbReference>
<reference evidence="2 3" key="1">
    <citation type="submission" date="2014-03" db="EMBL/GenBank/DDBJ databases">
        <title>Draft Genome Sequences of Four Burkholderia Strains.</title>
        <authorList>
            <person name="Liu X.Y."/>
            <person name="Li C.X."/>
            <person name="Xu J.H."/>
        </authorList>
    </citation>
    <scope>NUCLEOTIDE SEQUENCE [LARGE SCALE GENOMIC DNA]</scope>
    <source>
        <strain evidence="2 3">DSM 50014</strain>
    </source>
</reference>